<evidence type="ECO:0000313" key="2">
    <source>
        <dbReference type="Proteomes" id="UP000186705"/>
    </source>
</evidence>
<dbReference type="EMBL" id="MPKA01000059">
    <property type="protein sequence ID" value="OLU46802.1"/>
    <property type="molecule type" value="Genomic_DNA"/>
</dbReference>
<reference evidence="1 2" key="1">
    <citation type="submission" date="2016-11" db="EMBL/GenBank/DDBJ databases">
        <title>Description of two novel members of the family Erysipelotrichaceae: Ileibacterium lipovorans gen. nov., sp. nov. and Dubosiella newyorkensis, gen. nov., sp. nov.</title>
        <authorList>
            <person name="Cox L.M."/>
            <person name="Sohn J."/>
            <person name="Tyrrell K.L."/>
            <person name="Citron D.M."/>
            <person name="Lawson P.A."/>
            <person name="Patel N.B."/>
            <person name="Iizumi T."/>
            <person name="Perez-Perez G.I."/>
            <person name="Goldstein E.J."/>
            <person name="Blaser M.J."/>
        </authorList>
    </citation>
    <scope>NUCLEOTIDE SEQUENCE [LARGE SCALE GENOMIC DNA]</scope>
    <source>
        <strain evidence="1 2">NYU-BL-A4</strain>
    </source>
</reference>
<dbReference type="AlphaFoldDB" id="A0A1U7NNA9"/>
<protein>
    <recommendedName>
        <fullName evidence="3">Glycosyl transferase family 1 domain-containing protein</fullName>
    </recommendedName>
</protein>
<dbReference type="RefSeq" id="WP_076341172.1">
    <property type="nucleotide sequence ID" value="NZ_CAPDDE010000015.1"/>
</dbReference>
<accession>A0A1U7NNA9</accession>
<evidence type="ECO:0008006" key="3">
    <source>
        <dbReference type="Google" id="ProtNLM"/>
    </source>
</evidence>
<dbReference type="GeneID" id="78275291"/>
<sequence>MNVAIISAFDTYFDRVRLLKRFFEAQGNQVTVITSDFSHRKKEYVQYISGADILVHARKYRKNLSVSRLLSHYRLSRSIKEQVEQIHPDLIYCLLPSNSLAKEMESYKKEHPSTKLVFDVIDLWPEAMPVQKFLNLLPFRFWKNLRDHHLDAADQIFTECNLYQNVLKKENDPKYETLYWARSEIPCSFSNLISEDELHFIYLGSINNIIDIDFIVEFLCLCKKEKTTIMHLIGQGESKKQLIQKLKEKEIEVIDHGIVYSQEKKQAIFDQCNYALNIMKPSVVVGLSMKSLDYLCGGVPLINTIQGDTFDLVKKYDLGFNIDQNSIEQIVQTVCHYPLQKQFEQRENCRKVYREMFYEASFIETLKKKGL</sequence>
<dbReference type="Proteomes" id="UP000186705">
    <property type="component" value="Unassembled WGS sequence"/>
</dbReference>
<evidence type="ECO:0000313" key="1">
    <source>
        <dbReference type="EMBL" id="OLU46802.1"/>
    </source>
</evidence>
<dbReference type="Gene3D" id="3.40.50.2000">
    <property type="entry name" value="Glycogen Phosphorylase B"/>
    <property type="match status" value="2"/>
</dbReference>
<proteinExistence type="predicted"/>
<comment type="caution">
    <text evidence="1">The sequence shown here is derived from an EMBL/GenBank/DDBJ whole genome shotgun (WGS) entry which is preliminary data.</text>
</comment>
<gene>
    <name evidence="1" type="ORF">BO225_04920</name>
</gene>
<keyword evidence="2" id="KW-1185">Reference proteome</keyword>
<dbReference type="OrthoDB" id="9802525at2"/>
<dbReference type="SUPFAM" id="SSF53756">
    <property type="entry name" value="UDP-Glycosyltransferase/glycogen phosphorylase"/>
    <property type="match status" value="1"/>
</dbReference>
<dbReference type="STRING" id="1862672.BO225_04920"/>
<organism evidence="1 2">
    <name type="scientific">Dubosiella newyorkensis</name>
    <dbReference type="NCBI Taxonomy" id="1862672"/>
    <lineage>
        <taxon>Bacteria</taxon>
        <taxon>Bacillati</taxon>
        <taxon>Bacillota</taxon>
        <taxon>Erysipelotrichia</taxon>
        <taxon>Erysipelotrichales</taxon>
        <taxon>Erysipelotrichaceae</taxon>
        <taxon>Dubosiella</taxon>
    </lineage>
</organism>
<name>A0A1U7NNA9_9FIRM</name>